<accession>A0ABP3XQ90</accession>
<name>A0ABP3XQ90_9FLAO</name>
<evidence type="ECO:0000313" key="1">
    <source>
        <dbReference type="EMBL" id="GAA0871414.1"/>
    </source>
</evidence>
<dbReference type="Proteomes" id="UP001500507">
    <property type="component" value="Unassembled WGS sequence"/>
</dbReference>
<organism evidence="1 2">
    <name type="scientific">Gangjinia marincola</name>
    <dbReference type="NCBI Taxonomy" id="578463"/>
    <lineage>
        <taxon>Bacteria</taxon>
        <taxon>Pseudomonadati</taxon>
        <taxon>Bacteroidota</taxon>
        <taxon>Flavobacteriia</taxon>
        <taxon>Flavobacteriales</taxon>
        <taxon>Flavobacteriaceae</taxon>
        <taxon>Gangjinia</taxon>
    </lineage>
</organism>
<keyword evidence="2" id="KW-1185">Reference proteome</keyword>
<gene>
    <name evidence="1" type="ORF">GCM10009117_05600</name>
</gene>
<protein>
    <submittedName>
        <fullName evidence="1">Uncharacterized protein</fullName>
    </submittedName>
</protein>
<sequence>MALNIFPNPAIETFPIHESELMMGQEYVIELITVQGSPILKLLQVLQKTLLMLVNLSPVCML</sequence>
<dbReference type="RefSeq" id="WP_343763562.1">
    <property type="nucleotide sequence ID" value="NZ_BAAAFG010000002.1"/>
</dbReference>
<comment type="caution">
    <text evidence="1">The sequence shown here is derived from an EMBL/GenBank/DDBJ whole genome shotgun (WGS) entry which is preliminary data.</text>
</comment>
<reference evidence="2" key="1">
    <citation type="journal article" date="2019" name="Int. J. Syst. Evol. Microbiol.">
        <title>The Global Catalogue of Microorganisms (GCM) 10K type strain sequencing project: providing services to taxonomists for standard genome sequencing and annotation.</title>
        <authorList>
            <consortium name="The Broad Institute Genomics Platform"/>
            <consortium name="The Broad Institute Genome Sequencing Center for Infectious Disease"/>
            <person name="Wu L."/>
            <person name="Ma J."/>
        </authorList>
    </citation>
    <scope>NUCLEOTIDE SEQUENCE [LARGE SCALE GENOMIC DNA]</scope>
    <source>
        <strain evidence="2">JCM 16082</strain>
    </source>
</reference>
<proteinExistence type="predicted"/>
<evidence type="ECO:0000313" key="2">
    <source>
        <dbReference type="Proteomes" id="UP001500507"/>
    </source>
</evidence>
<dbReference type="EMBL" id="BAAAFG010000002">
    <property type="protein sequence ID" value="GAA0871414.1"/>
    <property type="molecule type" value="Genomic_DNA"/>
</dbReference>